<name>A0A8S5NGE5_9CAUD</name>
<proteinExistence type="predicted"/>
<accession>A0A8S5NGE5</accession>
<organism evidence="1">
    <name type="scientific">Siphoviridae sp. ctnjE5</name>
    <dbReference type="NCBI Taxonomy" id="2826456"/>
    <lineage>
        <taxon>Viruses</taxon>
        <taxon>Duplodnaviria</taxon>
        <taxon>Heunggongvirae</taxon>
        <taxon>Uroviricota</taxon>
        <taxon>Caudoviricetes</taxon>
    </lineage>
</organism>
<evidence type="ECO:0000313" key="1">
    <source>
        <dbReference type="EMBL" id="DAD93423.1"/>
    </source>
</evidence>
<sequence length="29" mass="3527">MISKGLRFRVSLTKYKICEAEREKRSIKR</sequence>
<protein>
    <submittedName>
        <fullName evidence="1">Uncharacterized protein</fullName>
    </submittedName>
</protein>
<dbReference type="EMBL" id="BK015159">
    <property type="protein sequence ID" value="DAD93423.1"/>
    <property type="molecule type" value="Genomic_DNA"/>
</dbReference>
<reference evidence="1" key="1">
    <citation type="journal article" date="2021" name="Proc. Natl. Acad. Sci. U.S.A.">
        <title>A Catalog of Tens of Thousands of Viruses from Human Metagenomes Reveals Hidden Associations with Chronic Diseases.</title>
        <authorList>
            <person name="Tisza M.J."/>
            <person name="Buck C.B."/>
        </authorList>
    </citation>
    <scope>NUCLEOTIDE SEQUENCE</scope>
    <source>
        <strain evidence="1">CtnjE5</strain>
    </source>
</reference>